<evidence type="ECO:0000313" key="2">
    <source>
        <dbReference type="Proteomes" id="UP001652625"/>
    </source>
</evidence>
<dbReference type="InterPro" id="IPR045249">
    <property type="entry name" value="HARBI1-like"/>
</dbReference>
<organism evidence="2 3">
    <name type="scientific">Hydra vulgaris</name>
    <name type="common">Hydra</name>
    <name type="synonym">Hydra attenuata</name>
    <dbReference type="NCBI Taxonomy" id="6087"/>
    <lineage>
        <taxon>Eukaryota</taxon>
        <taxon>Metazoa</taxon>
        <taxon>Cnidaria</taxon>
        <taxon>Hydrozoa</taxon>
        <taxon>Hydroidolina</taxon>
        <taxon>Anthoathecata</taxon>
        <taxon>Aplanulata</taxon>
        <taxon>Hydridae</taxon>
        <taxon>Hydra</taxon>
    </lineage>
</organism>
<dbReference type="PANTHER" id="PTHR22930:SF289">
    <property type="entry name" value="DDE TNP4 DOMAIN-CONTAINING PROTEIN-RELATED"/>
    <property type="match status" value="1"/>
</dbReference>
<evidence type="ECO:0000256" key="1">
    <source>
        <dbReference type="SAM" id="Phobius"/>
    </source>
</evidence>
<dbReference type="GeneID" id="136092433"/>
<dbReference type="Proteomes" id="UP001652625">
    <property type="component" value="Chromosome 15"/>
</dbReference>
<keyword evidence="1" id="KW-1133">Transmembrane helix</keyword>
<accession>A0ABM4DQ83</accession>
<feature type="transmembrane region" description="Helical" evidence="1">
    <location>
        <begin position="86"/>
        <end position="104"/>
    </location>
</feature>
<keyword evidence="1" id="KW-0812">Transmembrane</keyword>
<protein>
    <submittedName>
        <fullName evidence="3">Nuclease HARBI1</fullName>
    </submittedName>
</protein>
<evidence type="ECO:0000313" key="3">
    <source>
        <dbReference type="RefSeq" id="XP_065676745.1"/>
    </source>
</evidence>
<sequence length="195" mass="22388">MPKHIPRIIINRANPLEVYNGIEFKRCYRFSKETFLILANDIINSNINNRGCPLSSVQQLAIAFRFYATGSFQVSRNSRNGIRQSYLFIVLILIVFLLVIRDLVELKVNQSTACRVVKNISIQIANKRHQYIKFPTEADSLIIRQRFYQIKRFPGCMGAIDGTHIPIIKPGGENPEIYRKRKGFFSLNCQVIAGP</sequence>
<keyword evidence="1" id="KW-0472">Membrane</keyword>
<reference evidence="3" key="1">
    <citation type="submission" date="2025-08" db="UniProtKB">
        <authorList>
            <consortium name="RefSeq"/>
        </authorList>
    </citation>
    <scope>IDENTIFICATION</scope>
</reference>
<proteinExistence type="predicted"/>
<gene>
    <name evidence="3" type="primary">LOC136092433</name>
</gene>
<dbReference type="RefSeq" id="XP_065676745.1">
    <property type="nucleotide sequence ID" value="XM_065820673.1"/>
</dbReference>
<name>A0ABM4DQ83_HYDVU</name>
<dbReference type="PANTHER" id="PTHR22930">
    <property type="match status" value="1"/>
</dbReference>
<keyword evidence="2" id="KW-1185">Reference proteome</keyword>